<evidence type="ECO:0000259" key="1">
    <source>
        <dbReference type="Pfam" id="PF13333"/>
    </source>
</evidence>
<organism evidence="2">
    <name type="scientific">Listeria ivanovii</name>
    <dbReference type="NCBI Taxonomy" id="1638"/>
    <lineage>
        <taxon>Bacteria</taxon>
        <taxon>Bacillati</taxon>
        <taxon>Bacillota</taxon>
        <taxon>Bacilli</taxon>
        <taxon>Bacillales</taxon>
        <taxon>Listeriaceae</taxon>
        <taxon>Listeria</taxon>
    </lineage>
</organism>
<accession>A0A172CMA0</accession>
<sequence length="54" mass="6492">MKKEELDCRVFKTIQKVTLSSFEYIEGYYNPKRTHSANNMLTPNQKEQIYFESL</sequence>
<dbReference type="GO" id="GO:0015074">
    <property type="term" value="P:DNA integration"/>
    <property type="evidence" value="ECO:0007669"/>
    <property type="project" value="InterPro"/>
</dbReference>
<dbReference type="InterPro" id="IPR001584">
    <property type="entry name" value="Integrase_cat-core"/>
</dbReference>
<name>A0A172CMA0_LISIV</name>
<reference evidence="2" key="1">
    <citation type="submission" date="2015-05" db="EMBL/GenBank/DDBJ databases">
        <title>Ecology of Listeria species on Australian farm environments suggests a key role for aquatic niches in contamination routes.</title>
        <authorList>
            <person name="Fox E.M."/>
            <person name="Moore S.C."/>
            <person name="McAuley C."/>
            <person name="Fegan N."/>
        </authorList>
    </citation>
    <scope>NUCLEOTIDE SEQUENCE</scope>
    <source>
        <strain evidence="2">Liv13-001</strain>
    </source>
</reference>
<dbReference type="EMBL" id="KR780026">
    <property type="protein sequence ID" value="AKT72625.1"/>
    <property type="molecule type" value="Genomic_DNA"/>
</dbReference>
<dbReference type="Pfam" id="PF13333">
    <property type="entry name" value="rve_2"/>
    <property type="match status" value="1"/>
</dbReference>
<gene>
    <name evidence="2" type="ORF">liv13001_009</name>
</gene>
<protein>
    <recommendedName>
        <fullName evidence="1">Integrase catalytic domain-containing protein</fullName>
    </recommendedName>
</protein>
<dbReference type="AlphaFoldDB" id="A0A172CMA0"/>
<feature type="domain" description="Integrase catalytic" evidence="1">
    <location>
        <begin position="2"/>
        <end position="45"/>
    </location>
</feature>
<proteinExistence type="predicted"/>
<evidence type="ECO:0000313" key="2">
    <source>
        <dbReference type="EMBL" id="AKT72625.1"/>
    </source>
</evidence>